<dbReference type="AlphaFoldDB" id="A0A4R1L2W8"/>
<name>A0A4R1L2W8_9PAST</name>
<protein>
    <submittedName>
        <fullName evidence="2">Glycosyltransferase involved in cell wall biosynthesis</fullName>
    </submittedName>
</protein>
<comment type="caution">
    <text evidence="2">The sequence shown here is derived from an EMBL/GenBank/DDBJ whole genome shotgun (WGS) entry which is preliminary data.</text>
</comment>
<evidence type="ECO:0000313" key="2">
    <source>
        <dbReference type="EMBL" id="TCK70539.1"/>
    </source>
</evidence>
<dbReference type="Gene3D" id="3.40.50.2000">
    <property type="entry name" value="Glycogen Phosphorylase B"/>
    <property type="match status" value="2"/>
</dbReference>
<dbReference type="Proteomes" id="UP000295496">
    <property type="component" value="Unassembled WGS sequence"/>
</dbReference>
<keyword evidence="3" id="KW-1185">Reference proteome</keyword>
<accession>A0A4R1L2W8</accession>
<dbReference type="PANTHER" id="PTHR46401">
    <property type="entry name" value="GLYCOSYLTRANSFERASE WBBK-RELATED"/>
    <property type="match status" value="1"/>
</dbReference>
<dbReference type="SUPFAM" id="SSF53756">
    <property type="entry name" value="UDP-Glycosyltransferase/glycogen phosphorylase"/>
    <property type="match status" value="1"/>
</dbReference>
<gene>
    <name evidence="2" type="ORF">EV692_0818</name>
</gene>
<dbReference type="GO" id="GO:0016757">
    <property type="term" value="F:glycosyltransferase activity"/>
    <property type="evidence" value="ECO:0007669"/>
    <property type="project" value="TreeGrafter"/>
</dbReference>
<evidence type="ECO:0000313" key="3">
    <source>
        <dbReference type="Proteomes" id="UP000295496"/>
    </source>
</evidence>
<reference evidence="2 3" key="1">
    <citation type="submission" date="2019-03" db="EMBL/GenBank/DDBJ databases">
        <title>Genomic Encyclopedia of Type Strains, Phase IV (KMG-IV): sequencing the most valuable type-strain genomes for metagenomic binning, comparative biology and taxonomic classification.</title>
        <authorList>
            <person name="Goeker M."/>
        </authorList>
    </citation>
    <scope>NUCLEOTIDE SEQUENCE [LARGE SCALE GENOMIC DNA]</scope>
    <source>
        <strain evidence="2 3">DSM 10053</strain>
    </source>
</reference>
<evidence type="ECO:0000256" key="1">
    <source>
        <dbReference type="ARBA" id="ARBA00022679"/>
    </source>
</evidence>
<dbReference type="EMBL" id="SMGJ01000002">
    <property type="protein sequence ID" value="TCK70539.1"/>
    <property type="molecule type" value="Genomic_DNA"/>
</dbReference>
<organism evidence="2 3">
    <name type="scientific">Lonepinella koalarum</name>
    <dbReference type="NCBI Taxonomy" id="53417"/>
    <lineage>
        <taxon>Bacteria</taxon>
        <taxon>Pseudomonadati</taxon>
        <taxon>Pseudomonadota</taxon>
        <taxon>Gammaproteobacteria</taxon>
        <taxon>Pasteurellales</taxon>
        <taxon>Pasteurellaceae</taxon>
        <taxon>Lonepinella</taxon>
    </lineage>
</organism>
<sequence>MKVLVAVQSYSLPNEKVSHFFVQVRNIYYKQAGLDIDVLNFSAKNDYVVDDISVYSYKSAVEKIENREYDVLISHQPNLKSHLFLFLKYGKYFKKKINVFHGHEVLNVRKVYSKPYDYDKSNSLIKVIIQEVYDKIKLFIWNKVYQRDIKDTHYLFVSKWMYDEFLKWTKIEESKISPASSITYNCIGKDFETLVYDHSSKKEYDFVTIRGNIDGSKYCIDLINQLAFKNPKLKFLIVGKGKFWSYNQKAPNIEWRDSYLNHNEIIDVLNKSRCALMPTRTDAQGLMMCEMATFGIPVITSDIPVCHEVFEFFDNVAFIDNENIKGVSLEEMLLDLKKKEPYQKNEKYYAKNTVEKEVELIRNILS</sequence>
<dbReference type="RefSeq" id="WP_132300795.1">
    <property type="nucleotide sequence ID" value="NZ_CP170642.1"/>
</dbReference>
<dbReference type="PANTHER" id="PTHR46401:SF2">
    <property type="entry name" value="GLYCOSYLTRANSFERASE WBBK-RELATED"/>
    <property type="match status" value="1"/>
</dbReference>
<dbReference type="Pfam" id="PF13692">
    <property type="entry name" value="Glyco_trans_1_4"/>
    <property type="match status" value="1"/>
</dbReference>
<keyword evidence="1 2" id="KW-0808">Transferase</keyword>
<proteinExistence type="predicted"/>